<evidence type="ECO:0000313" key="14">
    <source>
        <dbReference type="EMBL" id="KAG8049323.1"/>
    </source>
</evidence>
<keyword evidence="10" id="KW-0206">Cytoskeleton</keyword>
<keyword evidence="7" id="KW-0493">Microtubule</keyword>
<comment type="subcellular location">
    <subcellularLocation>
        <location evidence="2">Chromosome</location>
        <location evidence="2">Centromere</location>
        <location evidence="2">Kinetochore</location>
    </subcellularLocation>
    <subcellularLocation>
        <location evidence="1">Cytoplasm</location>
        <location evidence="1">Cytoskeleton</location>
        <location evidence="1">Spindle</location>
    </subcellularLocation>
</comment>
<dbReference type="GO" id="GO:0005876">
    <property type="term" value="C:spindle microtubule"/>
    <property type="evidence" value="ECO:0007669"/>
    <property type="project" value="TreeGrafter"/>
</dbReference>
<keyword evidence="12" id="KW-0137">Centromere</keyword>
<evidence type="ECO:0000313" key="15">
    <source>
        <dbReference type="Proteomes" id="UP000729402"/>
    </source>
</evidence>
<keyword evidence="8" id="KW-0498">Mitosis</keyword>
<keyword evidence="11" id="KW-0131">Cell cycle</keyword>
<keyword evidence="9" id="KW-0995">Kinetochore</keyword>
<comment type="caution">
    <text evidence="14">The sequence shown here is derived from an EMBL/GenBank/DDBJ whole genome shotgun (WGS) entry which is preliminary data.</text>
</comment>
<accession>A0A8J5VJ45</accession>
<dbReference type="PANTHER" id="PTHR48118">
    <property type="entry name" value="SPINDLE AND KINETOCHORE-ASSOCIATED PROTEIN 3"/>
    <property type="match status" value="1"/>
</dbReference>
<dbReference type="AlphaFoldDB" id="A0A8J5VJ45"/>
<evidence type="ECO:0000256" key="2">
    <source>
        <dbReference type="ARBA" id="ARBA00004629"/>
    </source>
</evidence>
<keyword evidence="5" id="KW-0963">Cytoplasm</keyword>
<reference evidence="14" key="2">
    <citation type="submission" date="2021-02" db="EMBL/GenBank/DDBJ databases">
        <authorList>
            <person name="Kimball J.A."/>
            <person name="Haas M.W."/>
            <person name="Macchietto M."/>
            <person name="Kono T."/>
            <person name="Duquette J."/>
            <person name="Shao M."/>
        </authorList>
    </citation>
    <scope>NUCLEOTIDE SEQUENCE</scope>
    <source>
        <tissue evidence="14">Fresh leaf tissue</tissue>
    </source>
</reference>
<gene>
    <name evidence="14" type="ORF">GUJ93_ZPchr0009g1100</name>
</gene>
<proteinExistence type="inferred from homology"/>
<dbReference type="InterPro" id="IPR033341">
    <property type="entry name" value="SKA3"/>
</dbReference>
<dbReference type="PANTHER" id="PTHR48118:SF1">
    <property type="entry name" value="SPINDLE AND KINETOCHORE-ASSOCIATED PROTEIN 3"/>
    <property type="match status" value="1"/>
</dbReference>
<keyword evidence="6" id="KW-0132">Cell division</keyword>
<dbReference type="EMBL" id="JAAALK010000289">
    <property type="protein sequence ID" value="KAG8049323.1"/>
    <property type="molecule type" value="Genomic_DNA"/>
</dbReference>
<evidence type="ECO:0000256" key="8">
    <source>
        <dbReference type="ARBA" id="ARBA00022776"/>
    </source>
</evidence>
<reference evidence="14" key="1">
    <citation type="journal article" date="2021" name="bioRxiv">
        <title>Whole Genome Assembly and Annotation of Northern Wild Rice, Zizania palustris L., Supports a Whole Genome Duplication in the Zizania Genus.</title>
        <authorList>
            <person name="Haas M."/>
            <person name="Kono T."/>
            <person name="Macchietto M."/>
            <person name="Millas R."/>
            <person name="McGilp L."/>
            <person name="Shao M."/>
            <person name="Duquette J."/>
            <person name="Hirsch C.N."/>
            <person name="Kimball J."/>
        </authorList>
    </citation>
    <scope>NUCLEOTIDE SEQUENCE</scope>
    <source>
        <tissue evidence="14">Fresh leaf tissue</tissue>
    </source>
</reference>
<name>A0A8J5VJ45_ZIZPA</name>
<dbReference type="Proteomes" id="UP000729402">
    <property type="component" value="Unassembled WGS sequence"/>
</dbReference>
<evidence type="ECO:0000256" key="12">
    <source>
        <dbReference type="ARBA" id="ARBA00023328"/>
    </source>
</evidence>
<organism evidence="14 15">
    <name type="scientific">Zizania palustris</name>
    <name type="common">Northern wild rice</name>
    <dbReference type="NCBI Taxonomy" id="103762"/>
    <lineage>
        <taxon>Eukaryota</taxon>
        <taxon>Viridiplantae</taxon>
        <taxon>Streptophyta</taxon>
        <taxon>Embryophyta</taxon>
        <taxon>Tracheophyta</taxon>
        <taxon>Spermatophyta</taxon>
        <taxon>Magnoliopsida</taxon>
        <taxon>Liliopsida</taxon>
        <taxon>Poales</taxon>
        <taxon>Poaceae</taxon>
        <taxon>BOP clade</taxon>
        <taxon>Oryzoideae</taxon>
        <taxon>Oryzeae</taxon>
        <taxon>Zizaniinae</taxon>
        <taxon>Zizania</taxon>
    </lineage>
</organism>
<comment type="similarity">
    <text evidence="3">Belongs to the SKA3 family.</text>
</comment>
<protein>
    <recommendedName>
        <fullName evidence="16">Spindle and kinetochore-associated protein 3</fullName>
    </recommendedName>
</protein>
<evidence type="ECO:0000256" key="9">
    <source>
        <dbReference type="ARBA" id="ARBA00022838"/>
    </source>
</evidence>
<evidence type="ECO:0000256" key="7">
    <source>
        <dbReference type="ARBA" id="ARBA00022701"/>
    </source>
</evidence>
<feature type="region of interest" description="Disordered" evidence="13">
    <location>
        <begin position="1"/>
        <end position="34"/>
    </location>
</feature>
<evidence type="ECO:0000256" key="4">
    <source>
        <dbReference type="ARBA" id="ARBA00022454"/>
    </source>
</evidence>
<sequence length="363" mass="39954">MSGATRIRDCPPRRRRNLNEKFPHPIPKPSSRRLRRAAAAAAEGARWDRREMEAHISALCSSLSAVLTHADDSSRALTDALSRRPIALESATSAFLQGLDRRVEAAGADLARLESMAFGTVSFEELLGHCGEALGIISRHADTIESRLVAFGYAPPEVEATFDLEEDGDVEKLPGIPGNDCFGGQNSVLRSSRERVDDADALFEDSMSLKNLGFSDACLATLSSQEDDFPGGTKMLYKKPESDADGQNIMKDIESAISLKETNCQYDTFQGMIKASNEEYENLPPYMKSLASWEELQEAISKLNSYFSGDKTHGKVALKQEDVGEIGLGRKGRSYLLILMRLNQLAMETIDGSIFYNLRNDDS</sequence>
<evidence type="ECO:0000256" key="3">
    <source>
        <dbReference type="ARBA" id="ARBA00007716"/>
    </source>
</evidence>
<feature type="compositionally biased region" description="Basic and acidic residues" evidence="13">
    <location>
        <begin position="1"/>
        <end position="23"/>
    </location>
</feature>
<evidence type="ECO:0000256" key="11">
    <source>
        <dbReference type="ARBA" id="ARBA00023306"/>
    </source>
</evidence>
<evidence type="ECO:0000256" key="10">
    <source>
        <dbReference type="ARBA" id="ARBA00023212"/>
    </source>
</evidence>
<dbReference type="GO" id="GO:0000940">
    <property type="term" value="C:outer kinetochore"/>
    <property type="evidence" value="ECO:0007669"/>
    <property type="project" value="InterPro"/>
</dbReference>
<evidence type="ECO:0000256" key="13">
    <source>
        <dbReference type="SAM" id="MobiDB-lite"/>
    </source>
</evidence>
<keyword evidence="15" id="KW-1185">Reference proteome</keyword>
<dbReference type="OrthoDB" id="552789at2759"/>
<evidence type="ECO:0000256" key="1">
    <source>
        <dbReference type="ARBA" id="ARBA00004186"/>
    </source>
</evidence>
<evidence type="ECO:0008006" key="16">
    <source>
        <dbReference type="Google" id="ProtNLM"/>
    </source>
</evidence>
<dbReference type="GO" id="GO:0000278">
    <property type="term" value="P:mitotic cell cycle"/>
    <property type="evidence" value="ECO:0007669"/>
    <property type="project" value="TreeGrafter"/>
</dbReference>
<evidence type="ECO:0000256" key="5">
    <source>
        <dbReference type="ARBA" id="ARBA00022490"/>
    </source>
</evidence>
<keyword evidence="4" id="KW-0158">Chromosome</keyword>
<dbReference type="GO" id="GO:0051301">
    <property type="term" value="P:cell division"/>
    <property type="evidence" value="ECO:0007669"/>
    <property type="project" value="UniProtKB-KW"/>
</dbReference>
<evidence type="ECO:0000256" key="6">
    <source>
        <dbReference type="ARBA" id="ARBA00022618"/>
    </source>
</evidence>
<dbReference type="GO" id="GO:0007059">
    <property type="term" value="P:chromosome segregation"/>
    <property type="evidence" value="ECO:0007669"/>
    <property type="project" value="InterPro"/>
</dbReference>